<sequence>MEINQALEWIKYSLISLNCGLFLFLIVAYLLAYNTTTSLTPISTTKTSPRALIVIAHPDDESMFFAPLLRYLLFGDNQWTWSVSKYLHTRWNVTLLCLSSGNADGMGRIRIKELESVGRFLGLPSENLVIINDPQLEDGMHVSWDPQHIANIIQRQFDGGNTFQAIFTFDEFGVSAHPNHIAVYRGVRLALEKFDSAKVFGFALKSTNLARKYIGVLDVAILRIQQILSTKKSGLSDELAMFTWRPWWNYQLMAIHASQFVWYRRLFVIFSRYTYLNTFEEIRWRSKLNKK</sequence>
<evidence type="ECO:0000313" key="5">
    <source>
        <dbReference type="Proteomes" id="UP000053237"/>
    </source>
</evidence>
<comment type="similarity">
    <text evidence="1">Belongs to the PIGL family.</text>
</comment>
<keyword evidence="3" id="KW-1133">Transmembrane helix</keyword>
<reference evidence="4 5" key="1">
    <citation type="submission" date="2012-05" db="EMBL/GenBank/DDBJ databases">
        <title>Recombination and specialization in a pathogen metapopulation.</title>
        <authorList>
            <person name="Gardiner A."/>
            <person name="Kemen E."/>
            <person name="Schultz-Larsen T."/>
            <person name="MacLean D."/>
            <person name="Van Oosterhout C."/>
            <person name="Jones J.D.G."/>
        </authorList>
    </citation>
    <scope>NUCLEOTIDE SEQUENCE [LARGE SCALE GENOMIC DNA]</scope>
    <source>
        <strain evidence="4 5">Ac Nc2</strain>
    </source>
</reference>
<dbReference type="PANTHER" id="PTHR12993">
    <property type="entry name" value="N-ACETYLGLUCOSAMINYL-PHOSPHATIDYLINOSITOL DE-N-ACETYLASE-RELATED"/>
    <property type="match status" value="1"/>
</dbReference>
<protein>
    <recommendedName>
        <fullName evidence="2">N-acetylglucosaminylphosphatidylinositol deacetylase</fullName>
        <ecNumber evidence="2">3.5.1.89</ecNumber>
    </recommendedName>
</protein>
<dbReference type="OrthoDB" id="440160at2759"/>
<keyword evidence="3" id="KW-0812">Transmembrane</keyword>
<dbReference type="EMBL" id="CAIX01000360">
    <property type="protein sequence ID" value="CCI49894.1"/>
    <property type="molecule type" value="Genomic_DNA"/>
</dbReference>
<keyword evidence="3" id="KW-0472">Membrane</keyword>
<evidence type="ECO:0000313" key="4">
    <source>
        <dbReference type="EMBL" id="CCI49894.1"/>
    </source>
</evidence>
<dbReference type="GO" id="GO:0016020">
    <property type="term" value="C:membrane"/>
    <property type="evidence" value="ECO:0007669"/>
    <property type="project" value="GOC"/>
</dbReference>
<feature type="transmembrane region" description="Helical" evidence="3">
    <location>
        <begin position="12"/>
        <end position="32"/>
    </location>
</feature>
<dbReference type="Gene3D" id="3.40.50.10320">
    <property type="entry name" value="LmbE-like"/>
    <property type="match status" value="1"/>
</dbReference>
<dbReference type="STRING" id="65357.A0A024GSY1"/>
<accession>A0A024GSY1</accession>
<name>A0A024GSY1_9STRA</name>
<dbReference type="UniPathway" id="UPA00196"/>
<evidence type="ECO:0000256" key="2">
    <source>
        <dbReference type="ARBA" id="ARBA00012176"/>
    </source>
</evidence>
<dbReference type="InterPro" id="IPR003737">
    <property type="entry name" value="GlcNAc_PI_deacetylase-related"/>
</dbReference>
<dbReference type="EC" id="3.5.1.89" evidence="2"/>
<dbReference type="Proteomes" id="UP000053237">
    <property type="component" value="Unassembled WGS sequence"/>
</dbReference>
<proteinExistence type="inferred from homology"/>
<dbReference type="InterPro" id="IPR024078">
    <property type="entry name" value="LmbE-like_dom_sf"/>
</dbReference>
<organism evidence="4 5">
    <name type="scientific">Albugo candida</name>
    <dbReference type="NCBI Taxonomy" id="65357"/>
    <lineage>
        <taxon>Eukaryota</taxon>
        <taxon>Sar</taxon>
        <taxon>Stramenopiles</taxon>
        <taxon>Oomycota</taxon>
        <taxon>Peronosporomycetes</taxon>
        <taxon>Albuginales</taxon>
        <taxon>Albuginaceae</taxon>
        <taxon>Albugo</taxon>
    </lineage>
</organism>
<dbReference type="AlphaFoldDB" id="A0A024GSY1"/>
<dbReference type="PANTHER" id="PTHR12993:SF11">
    <property type="entry name" value="N-ACETYLGLUCOSAMINYL-PHOSPHATIDYLINOSITOL DE-N-ACETYLASE"/>
    <property type="match status" value="1"/>
</dbReference>
<evidence type="ECO:0000256" key="1">
    <source>
        <dbReference type="ARBA" id="ARBA00006066"/>
    </source>
</evidence>
<dbReference type="InParanoid" id="A0A024GSY1"/>
<dbReference type="SUPFAM" id="SSF102588">
    <property type="entry name" value="LmbE-like"/>
    <property type="match status" value="1"/>
</dbReference>
<dbReference type="Pfam" id="PF02585">
    <property type="entry name" value="PIG-L"/>
    <property type="match status" value="1"/>
</dbReference>
<comment type="caution">
    <text evidence="4">The sequence shown here is derived from an EMBL/GenBank/DDBJ whole genome shotgun (WGS) entry which is preliminary data.</text>
</comment>
<keyword evidence="5" id="KW-1185">Reference proteome</keyword>
<dbReference type="FunCoup" id="A0A024GSY1">
    <property type="interactions" value="374"/>
</dbReference>
<dbReference type="GO" id="GO:0000225">
    <property type="term" value="F:N-acetylglucosaminylphosphatidylinositol deacetylase activity"/>
    <property type="evidence" value="ECO:0007669"/>
    <property type="project" value="UniProtKB-EC"/>
</dbReference>
<gene>
    <name evidence="4" type="ORF">BN9_113680</name>
</gene>
<dbReference type="GO" id="GO:0005783">
    <property type="term" value="C:endoplasmic reticulum"/>
    <property type="evidence" value="ECO:0007669"/>
    <property type="project" value="TreeGrafter"/>
</dbReference>
<evidence type="ECO:0000256" key="3">
    <source>
        <dbReference type="SAM" id="Phobius"/>
    </source>
</evidence>
<dbReference type="GO" id="GO:0006506">
    <property type="term" value="P:GPI anchor biosynthetic process"/>
    <property type="evidence" value="ECO:0007669"/>
    <property type="project" value="UniProtKB-UniPathway"/>
</dbReference>